<dbReference type="RefSeq" id="WP_141722220.1">
    <property type="nucleotide sequence ID" value="NZ_FMCW01000013.1"/>
</dbReference>
<dbReference type="AlphaFoldDB" id="A0A1C4W7Q4"/>
<evidence type="ECO:0008006" key="4">
    <source>
        <dbReference type="Google" id="ProtNLM"/>
    </source>
</evidence>
<evidence type="ECO:0000256" key="1">
    <source>
        <dbReference type="SAM" id="SignalP"/>
    </source>
</evidence>
<dbReference type="PROSITE" id="PS51257">
    <property type="entry name" value="PROKAR_LIPOPROTEIN"/>
    <property type="match status" value="1"/>
</dbReference>
<organism evidence="2 3">
    <name type="scientific">Micromonospora haikouensis</name>
    <dbReference type="NCBI Taxonomy" id="686309"/>
    <lineage>
        <taxon>Bacteria</taxon>
        <taxon>Bacillati</taxon>
        <taxon>Actinomycetota</taxon>
        <taxon>Actinomycetes</taxon>
        <taxon>Micromonosporales</taxon>
        <taxon>Micromonosporaceae</taxon>
        <taxon>Micromonospora</taxon>
    </lineage>
</organism>
<accession>A0A1C4W7Q4</accession>
<dbReference type="Proteomes" id="UP000199375">
    <property type="component" value="Unassembled WGS sequence"/>
</dbReference>
<proteinExistence type="predicted"/>
<feature type="chain" id="PRO_5008706704" description="Lipoprotein" evidence="1">
    <location>
        <begin position="35"/>
        <end position="157"/>
    </location>
</feature>
<sequence length="157" mass="16656">MTIGKISASLMSVVCLAVGALVGACSQASPPILAEEVTGEWCSGGGDLLTVEAGGKFDLVRLSRDFFAVLHEDDELVEGYLLDRDYGGVQPAGGNGSWTFGETATSPRVRLEFDKLGSSVNPPSGELIVRRTDEGEVGLFGYESDPDEGYTVRFLKC</sequence>
<keyword evidence="1" id="KW-0732">Signal</keyword>
<reference evidence="2 3" key="1">
    <citation type="submission" date="2016-06" db="EMBL/GenBank/DDBJ databases">
        <authorList>
            <person name="Kjaerup R.B."/>
            <person name="Dalgaard T.S."/>
            <person name="Juul-Madsen H.R."/>
        </authorList>
    </citation>
    <scope>NUCLEOTIDE SEQUENCE [LARGE SCALE GENOMIC DNA]</scope>
    <source>
        <strain evidence="2 3">DSM 45626</strain>
    </source>
</reference>
<dbReference type="EMBL" id="FMCW01000013">
    <property type="protein sequence ID" value="SCE92267.1"/>
    <property type="molecule type" value="Genomic_DNA"/>
</dbReference>
<protein>
    <recommendedName>
        <fullName evidence="4">Lipoprotein</fullName>
    </recommendedName>
</protein>
<name>A0A1C4W7Q4_9ACTN</name>
<evidence type="ECO:0000313" key="2">
    <source>
        <dbReference type="EMBL" id="SCE92267.1"/>
    </source>
</evidence>
<evidence type="ECO:0000313" key="3">
    <source>
        <dbReference type="Proteomes" id="UP000199375"/>
    </source>
</evidence>
<gene>
    <name evidence="2" type="ORF">GA0070558_113204</name>
</gene>
<feature type="signal peptide" evidence="1">
    <location>
        <begin position="1"/>
        <end position="34"/>
    </location>
</feature>